<accession>A0A9R0IJ96</accession>
<dbReference type="InterPro" id="IPR044730">
    <property type="entry name" value="RNase_H-like_dom_plant"/>
</dbReference>
<dbReference type="Pfam" id="PF13456">
    <property type="entry name" value="RVT_3"/>
    <property type="match status" value="1"/>
</dbReference>
<dbReference type="Gene3D" id="3.30.420.10">
    <property type="entry name" value="Ribonuclease H-like superfamily/Ribonuclease H"/>
    <property type="match status" value="1"/>
</dbReference>
<dbReference type="InterPro" id="IPR053151">
    <property type="entry name" value="RNase_H-like"/>
</dbReference>
<proteinExistence type="predicted"/>
<protein>
    <recommendedName>
        <fullName evidence="5">RNase H type-1 domain-containing protein</fullName>
    </recommendedName>
</protein>
<dbReference type="InterPro" id="IPR026960">
    <property type="entry name" value="RVT-Znf"/>
</dbReference>
<dbReference type="AlphaFoldDB" id="A0A9R0IJ96"/>
<reference evidence="3" key="1">
    <citation type="journal article" date="2021" name="Nat. Commun.">
        <title>Genomic analyses provide insights into spinach domestication and the genetic basis of agronomic traits.</title>
        <authorList>
            <person name="Cai X."/>
            <person name="Sun X."/>
            <person name="Xu C."/>
            <person name="Sun H."/>
            <person name="Wang X."/>
            <person name="Ge C."/>
            <person name="Zhang Z."/>
            <person name="Wang Q."/>
            <person name="Fei Z."/>
            <person name="Jiao C."/>
            <person name="Wang Q."/>
        </authorList>
    </citation>
    <scope>NUCLEOTIDE SEQUENCE [LARGE SCALE GENOMIC DNA]</scope>
    <source>
        <strain evidence="3">cv. Varoflay</strain>
    </source>
</reference>
<feature type="domain" description="Reverse transcriptase zinc-binding" evidence="2">
    <location>
        <begin position="102"/>
        <end position="190"/>
    </location>
</feature>
<evidence type="ECO:0008006" key="5">
    <source>
        <dbReference type="Google" id="ProtNLM"/>
    </source>
</evidence>
<dbReference type="SUPFAM" id="SSF53098">
    <property type="entry name" value="Ribonuclease H-like"/>
    <property type="match status" value="1"/>
</dbReference>
<dbReference type="Proteomes" id="UP000813463">
    <property type="component" value="Chromosome 5"/>
</dbReference>
<gene>
    <name evidence="4" type="primary">LOC110789956</name>
</gene>
<dbReference type="KEGG" id="soe:110789956"/>
<sequence>MIRKQVGMGTNTLFWHDLLVGDCPLKAKCPRLFRLNSSPNGSVSSFKFWEGKKWEWAFSWCREFRPYDTIEWQLLRLLLDRVHFNPEVPDSFIWTPHKSGLFTVKSFSLELARTSSGWHIVPIKGLWKGLVPHRIELFVWFSILEKLNTRAKLAHLGIIPPSEAHCVMCGTFTESSNHLLIHCSFAYHLWSWWLEVWGLQWAFPADLRSAFIQWSPPHKGIFFKKVSNGSTTPTPMAVWSPPSGNGLKWNVDASYHPSLQKSAIGGVLRDSNGKFLCLFSSPIPPMEINLAEVYAIHRAIKISQSCTNIMSHNLIIESDSANAVKWCTSKDGGPWNIHFILNFIRNSSSADSSVEIIHKSRAANAVTDCLAKQGLSRADDFIAWV</sequence>
<dbReference type="PANTHER" id="PTHR47723:SF22">
    <property type="entry name" value="RNASE H TYPE-1 DOMAIN-CONTAINING PROTEIN"/>
    <property type="match status" value="1"/>
</dbReference>
<evidence type="ECO:0000259" key="1">
    <source>
        <dbReference type="Pfam" id="PF13456"/>
    </source>
</evidence>
<dbReference type="InterPro" id="IPR036397">
    <property type="entry name" value="RNaseH_sf"/>
</dbReference>
<keyword evidence="3" id="KW-1185">Reference proteome</keyword>
<organism evidence="3 4">
    <name type="scientific">Spinacia oleracea</name>
    <name type="common">Spinach</name>
    <dbReference type="NCBI Taxonomy" id="3562"/>
    <lineage>
        <taxon>Eukaryota</taxon>
        <taxon>Viridiplantae</taxon>
        <taxon>Streptophyta</taxon>
        <taxon>Embryophyta</taxon>
        <taxon>Tracheophyta</taxon>
        <taxon>Spermatophyta</taxon>
        <taxon>Magnoliopsida</taxon>
        <taxon>eudicotyledons</taxon>
        <taxon>Gunneridae</taxon>
        <taxon>Pentapetalae</taxon>
        <taxon>Caryophyllales</taxon>
        <taxon>Chenopodiaceae</taxon>
        <taxon>Chenopodioideae</taxon>
        <taxon>Anserineae</taxon>
        <taxon>Spinacia</taxon>
    </lineage>
</organism>
<evidence type="ECO:0000313" key="3">
    <source>
        <dbReference type="Proteomes" id="UP000813463"/>
    </source>
</evidence>
<dbReference type="GO" id="GO:0003676">
    <property type="term" value="F:nucleic acid binding"/>
    <property type="evidence" value="ECO:0007669"/>
    <property type="project" value="InterPro"/>
</dbReference>
<dbReference type="PANTHER" id="PTHR47723">
    <property type="entry name" value="OS05G0353850 PROTEIN"/>
    <property type="match status" value="1"/>
</dbReference>
<dbReference type="CDD" id="cd06222">
    <property type="entry name" value="RNase_H_like"/>
    <property type="match status" value="1"/>
</dbReference>
<dbReference type="GeneID" id="110789956"/>
<dbReference type="Pfam" id="PF13966">
    <property type="entry name" value="zf-RVT"/>
    <property type="match status" value="1"/>
</dbReference>
<name>A0A9R0IJ96_SPIOL</name>
<feature type="domain" description="RNase H type-1" evidence="1">
    <location>
        <begin position="250"/>
        <end position="373"/>
    </location>
</feature>
<dbReference type="InterPro" id="IPR002156">
    <property type="entry name" value="RNaseH_domain"/>
</dbReference>
<evidence type="ECO:0000259" key="2">
    <source>
        <dbReference type="Pfam" id="PF13966"/>
    </source>
</evidence>
<dbReference type="InterPro" id="IPR012337">
    <property type="entry name" value="RNaseH-like_sf"/>
</dbReference>
<evidence type="ECO:0000313" key="4">
    <source>
        <dbReference type="RefSeq" id="XP_021850371.2"/>
    </source>
</evidence>
<dbReference type="GO" id="GO:0004523">
    <property type="term" value="F:RNA-DNA hybrid ribonuclease activity"/>
    <property type="evidence" value="ECO:0007669"/>
    <property type="project" value="InterPro"/>
</dbReference>
<reference evidence="4" key="2">
    <citation type="submission" date="2025-08" db="UniProtKB">
        <authorList>
            <consortium name="RefSeq"/>
        </authorList>
    </citation>
    <scope>IDENTIFICATION</scope>
    <source>
        <tissue evidence="4">Leaf</tissue>
    </source>
</reference>
<dbReference type="RefSeq" id="XP_021850371.2">
    <property type="nucleotide sequence ID" value="XM_021994679.2"/>
</dbReference>